<dbReference type="InterPro" id="IPR049677">
    <property type="entry name" value="QatD"/>
</dbReference>
<dbReference type="OrthoDB" id="9810005at2"/>
<protein>
    <submittedName>
        <fullName evidence="2">Uncharacterized protein</fullName>
    </submittedName>
</protein>
<dbReference type="Pfam" id="PF01026">
    <property type="entry name" value="TatD_DNase"/>
    <property type="match status" value="1"/>
</dbReference>
<dbReference type="STRING" id="1742973.COMA2_40048"/>
<dbReference type="NCBIfam" id="NF041926">
    <property type="entry name" value="QatD"/>
    <property type="match status" value="1"/>
</dbReference>
<dbReference type="AlphaFoldDB" id="A0A0S4LJS0"/>
<organism evidence="2 3">
    <name type="scientific">Candidatus Nitrospira nitrificans</name>
    <dbReference type="NCBI Taxonomy" id="1742973"/>
    <lineage>
        <taxon>Bacteria</taxon>
        <taxon>Pseudomonadati</taxon>
        <taxon>Nitrospirota</taxon>
        <taxon>Nitrospiria</taxon>
        <taxon>Nitrospirales</taxon>
        <taxon>Nitrospiraceae</taxon>
        <taxon>Nitrospira</taxon>
    </lineage>
</organism>
<dbReference type="PANTHER" id="PTHR46124">
    <property type="entry name" value="D-AMINOACYL-TRNA DEACYLASE"/>
    <property type="match status" value="1"/>
</dbReference>
<dbReference type="GO" id="GO:0046872">
    <property type="term" value="F:metal ion binding"/>
    <property type="evidence" value="ECO:0007669"/>
    <property type="project" value="UniProtKB-KW"/>
</dbReference>
<dbReference type="GO" id="GO:0016788">
    <property type="term" value="F:hydrolase activity, acting on ester bonds"/>
    <property type="evidence" value="ECO:0007669"/>
    <property type="project" value="InterPro"/>
</dbReference>
<dbReference type="CDD" id="cd01310">
    <property type="entry name" value="TatD_DNAse"/>
    <property type="match status" value="1"/>
</dbReference>
<evidence type="ECO:0000313" key="2">
    <source>
        <dbReference type="EMBL" id="CUS37831.1"/>
    </source>
</evidence>
<dbReference type="RefSeq" id="WP_090899608.1">
    <property type="nucleotide sequence ID" value="NZ_CZPZ01000031.1"/>
</dbReference>
<feature type="binding site" evidence="1">
    <location>
        <position position="146"/>
    </location>
    <ligand>
        <name>a divalent metal cation</name>
        <dbReference type="ChEBI" id="CHEBI:60240"/>
        <label>2</label>
    </ligand>
</feature>
<dbReference type="PANTHER" id="PTHR46124:SF2">
    <property type="entry name" value="D-AMINOACYL-TRNA DEACYLASE"/>
    <property type="match status" value="1"/>
</dbReference>
<feature type="binding site" evidence="1">
    <location>
        <position position="7"/>
    </location>
    <ligand>
        <name>a divalent metal cation</name>
        <dbReference type="ChEBI" id="CHEBI:60240"/>
        <label>1</label>
    </ligand>
</feature>
<keyword evidence="1" id="KW-0479">Metal-binding</keyword>
<gene>
    <name evidence="2" type="ORF">COMA2_40048</name>
</gene>
<dbReference type="EMBL" id="CZPZ01000031">
    <property type="protein sequence ID" value="CUS37831.1"/>
    <property type="molecule type" value="Genomic_DNA"/>
</dbReference>
<evidence type="ECO:0000313" key="3">
    <source>
        <dbReference type="Proteomes" id="UP000198736"/>
    </source>
</evidence>
<feature type="binding site" evidence="1">
    <location>
        <position position="5"/>
    </location>
    <ligand>
        <name>a divalent metal cation</name>
        <dbReference type="ChEBI" id="CHEBI:60240"/>
        <label>1</label>
    </ligand>
</feature>
<keyword evidence="3" id="KW-1185">Reference proteome</keyword>
<reference evidence="3" key="1">
    <citation type="submission" date="2015-10" db="EMBL/GenBank/DDBJ databases">
        <authorList>
            <person name="Luecker S."/>
            <person name="Luecker S."/>
        </authorList>
    </citation>
    <scope>NUCLEOTIDE SEQUENCE [LARGE SCALE GENOMIC DNA]</scope>
</reference>
<evidence type="ECO:0000256" key="1">
    <source>
        <dbReference type="PIRSR" id="PIRSR005902-1"/>
    </source>
</evidence>
<dbReference type="PIRSF" id="PIRSF005902">
    <property type="entry name" value="DNase_TatD"/>
    <property type="match status" value="1"/>
</dbReference>
<dbReference type="InterPro" id="IPR032466">
    <property type="entry name" value="Metal_Hydrolase"/>
</dbReference>
<dbReference type="SUPFAM" id="SSF51556">
    <property type="entry name" value="Metallo-dependent hydrolases"/>
    <property type="match status" value="1"/>
</dbReference>
<sequence>MIDFHCHLDLYPNPLAVRDECITRGLYVLSITTTPSAWKGTSALAEKSQWIQTGLGLHPQIAHERKSELVLFDELLPGTPYVGEIGLDGGPEYRRYWNDQTMVFDHVLNVCREAGGRVMSIHSRHASKAVIDRLEGCPDAGTPVLHWFSGSLRDLDRAVGLGCWFSVGPAMLRTRKGRDLTAKMPRERVLTESDGPFATAHGRSLWPWEVSDAVSQLAEIWSASQEDVEKTVWKNLQTLLRDEKGVFKIPNEE</sequence>
<accession>A0A0S4LJS0</accession>
<feature type="binding site" evidence="1">
    <location>
        <position position="84"/>
    </location>
    <ligand>
        <name>a divalent metal cation</name>
        <dbReference type="ChEBI" id="CHEBI:60240"/>
        <label>1</label>
    </ligand>
</feature>
<dbReference type="Gene3D" id="3.20.20.140">
    <property type="entry name" value="Metal-dependent hydrolases"/>
    <property type="match status" value="1"/>
</dbReference>
<proteinExistence type="predicted"/>
<feature type="binding site" evidence="1">
    <location>
        <position position="122"/>
    </location>
    <ligand>
        <name>a divalent metal cation</name>
        <dbReference type="ChEBI" id="CHEBI:60240"/>
        <label>2</label>
    </ligand>
</feature>
<dbReference type="InterPro" id="IPR001130">
    <property type="entry name" value="TatD-like"/>
</dbReference>
<feature type="binding site" evidence="1">
    <location>
        <position position="194"/>
    </location>
    <ligand>
        <name>a divalent metal cation</name>
        <dbReference type="ChEBI" id="CHEBI:60240"/>
        <label>1</label>
    </ligand>
</feature>
<dbReference type="Proteomes" id="UP000198736">
    <property type="component" value="Unassembled WGS sequence"/>
</dbReference>
<name>A0A0S4LJS0_9BACT</name>